<dbReference type="Pfam" id="PF22942">
    <property type="entry name" value="DUF7025"/>
    <property type="match status" value="1"/>
</dbReference>
<proteinExistence type="predicted"/>
<dbReference type="SMART" id="SM00382">
    <property type="entry name" value="AAA"/>
    <property type="match status" value="1"/>
</dbReference>
<feature type="compositionally biased region" description="Basic and acidic residues" evidence="1">
    <location>
        <begin position="1"/>
        <end position="19"/>
    </location>
</feature>
<dbReference type="STRING" id="2010991.A0A3M2SE03"/>
<dbReference type="PANTHER" id="PTHR46411">
    <property type="entry name" value="FAMILY ATPASE, PUTATIVE-RELATED"/>
    <property type="match status" value="1"/>
</dbReference>
<dbReference type="InterPro" id="IPR003959">
    <property type="entry name" value="ATPase_AAA_core"/>
</dbReference>
<sequence length="629" mass="71815">MSDGDSHDTRQSLHDEPHQENSPLRQPVDLDSDEKMQAPETRDTRNPDLGADPIIMDLYQSNFPGGTQLTTEKPPLPATNDQDRAAIKVFRALYRENAVFSVVHHWRIYRVDVQNPLLVSALAPILKKEKVHLNPRSVATFKDPFYPLWFLHGEIVDLFSINEDALLKPLLKQFIEVLDELFQGLKAKTAKLHKSKLMDFKTAWTLFPRGSSVYSSSEGFDILGKVDSAKYDQRSGYHQLLITCKTISFSGEGFYWSKRNLIIPGFNGKKPIRELACYPVEFCKDQDSITERLTARGRKVLDLQGLTHHTYNGIAINETEPAPLKQIVNSRIIIDVWGYHKYHPHLYGHQENLEWTRDRPEGNNSDGQRQRLSAEDHVNNKNDMLQRPDELVFMNETIRGFSLRDRSWLQFYVEDIQPVAWNSEAYSQLVYDEKKKQRVLFHVQNHNMNNGTSTAMQDVMVGKGRGLIVLLSGYPGTGKTMMAEAIAEHLHRPLYHLQTEDLNPFSGKFSFASNMAAAWNAIILLDGADALIVERGPRRNELASAFLRELEHFSGIIFLTTNLAIEAIDDAFRSRASIHLVFPPFRPVERENVWKMHLRRLPKQGDIRGISEGGEEVAPDEPNAMPLDD</sequence>
<feature type="domain" description="AAA+ ATPase" evidence="2">
    <location>
        <begin position="465"/>
        <end position="586"/>
    </location>
</feature>
<comment type="caution">
    <text evidence="3">The sequence shown here is derived from an EMBL/GenBank/DDBJ whole genome shotgun (WGS) entry which is preliminary data.</text>
</comment>
<dbReference type="CDD" id="cd19481">
    <property type="entry name" value="RecA-like_protease"/>
    <property type="match status" value="1"/>
</dbReference>
<dbReference type="GO" id="GO:0016887">
    <property type="term" value="F:ATP hydrolysis activity"/>
    <property type="evidence" value="ECO:0007669"/>
    <property type="project" value="InterPro"/>
</dbReference>
<feature type="region of interest" description="Disordered" evidence="1">
    <location>
        <begin position="1"/>
        <end position="51"/>
    </location>
</feature>
<protein>
    <recommendedName>
        <fullName evidence="2">AAA+ ATPase domain-containing protein</fullName>
    </recommendedName>
</protein>
<evidence type="ECO:0000313" key="4">
    <source>
        <dbReference type="Proteomes" id="UP000277212"/>
    </source>
</evidence>
<feature type="compositionally biased region" description="Basic and acidic residues" evidence="1">
    <location>
        <begin position="368"/>
        <end position="377"/>
    </location>
</feature>
<dbReference type="PANTHER" id="PTHR46411:SF3">
    <property type="entry name" value="AAA+ ATPASE DOMAIN-CONTAINING PROTEIN"/>
    <property type="match status" value="1"/>
</dbReference>
<dbReference type="InterPro" id="IPR027417">
    <property type="entry name" value="P-loop_NTPase"/>
</dbReference>
<dbReference type="Pfam" id="PF00004">
    <property type="entry name" value="AAA"/>
    <property type="match status" value="1"/>
</dbReference>
<evidence type="ECO:0000259" key="2">
    <source>
        <dbReference type="SMART" id="SM00382"/>
    </source>
</evidence>
<dbReference type="SUPFAM" id="SSF52540">
    <property type="entry name" value="P-loop containing nucleoside triphosphate hydrolases"/>
    <property type="match status" value="1"/>
</dbReference>
<name>A0A3M2SE03_9HYPO</name>
<feature type="region of interest" description="Disordered" evidence="1">
    <location>
        <begin position="357"/>
        <end position="377"/>
    </location>
</feature>
<accession>A0A3M2SE03</accession>
<dbReference type="GO" id="GO:0005524">
    <property type="term" value="F:ATP binding"/>
    <property type="evidence" value="ECO:0007669"/>
    <property type="project" value="InterPro"/>
</dbReference>
<gene>
    <name evidence="3" type="ORF">CDV36_004584</name>
</gene>
<keyword evidence="4" id="KW-1185">Reference proteome</keyword>
<dbReference type="OrthoDB" id="10042665at2759"/>
<feature type="region of interest" description="Disordered" evidence="1">
    <location>
        <begin position="606"/>
        <end position="629"/>
    </location>
</feature>
<dbReference type="AlphaFoldDB" id="A0A3M2SE03"/>
<reference evidence="3 4" key="1">
    <citation type="submission" date="2017-06" db="EMBL/GenBank/DDBJ databases">
        <title>Comparative genomic analysis of Ambrosia Fusariam Clade fungi.</title>
        <authorList>
            <person name="Stajich J.E."/>
            <person name="Carrillo J."/>
            <person name="Kijimoto T."/>
            <person name="Eskalen A."/>
            <person name="O'Donnell K."/>
            <person name="Kasson M."/>
        </authorList>
    </citation>
    <scope>NUCLEOTIDE SEQUENCE [LARGE SCALE GENOMIC DNA]</scope>
    <source>
        <strain evidence="3">UCR3666</strain>
    </source>
</reference>
<dbReference type="Proteomes" id="UP000277212">
    <property type="component" value="Unassembled WGS sequence"/>
</dbReference>
<dbReference type="Gene3D" id="3.40.50.300">
    <property type="entry name" value="P-loop containing nucleotide triphosphate hydrolases"/>
    <property type="match status" value="1"/>
</dbReference>
<organism evidence="3 4">
    <name type="scientific">Fusarium kuroshium</name>
    <dbReference type="NCBI Taxonomy" id="2010991"/>
    <lineage>
        <taxon>Eukaryota</taxon>
        <taxon>Fungi</taxon>
        <taxon>Dikarya</taxon>
        <taxon>Ascomycota</taxon>
        <taxon>Pezizomycotina</taxon>
        <taxon>Sordariomycetes</taxon>
        <taxon>Hypocreomycetidae</taxon>
        <taxon>Hypocreales</taxon>
        <taxon>Nectriaceae</taxon>
        <taxon>Fusarium</taxon>
        <taxon>Fusarium solani species complex</taxon>
    </lineage>
</organism>
<dbReference type="InterPro" id="IPR003593">
    <property type="entry name" value="AAA+_ATPase"/>
</dbReference>
<evidence type="ECO:0000313" key="3">
    <source>
        <dbReference type="EMBL" id="RMJ15773.1"/>
    </source>
</evidence>
<feature type="compositionally biased region" description="Basic and acidic residues" evidence="1">
    <location>
        <begin position="33"/>
        <end position="46"/>
    </location>
</feature>
<evidence type="ECO:0000256" key="1">
    <source>
        <dbReference type="SAM" id="MobiDB-lite"/>
    </source>
</evidence>
<dbReference type="InterPro" id="IPR054289">
    <property type="entry name" value="DUF7025"/>
</dbReference>
<dbReference type="EMBL" id="NKUJ01000059">
    <property type="protein sequence ID" value="RMJ15773.1"/>
    <property type="molecule type" value="Genomic_DNA"/>
</dbReference>